<evidence type="ECO:0000313" key="2">
    <source>
        <dbReference type="EMBL" id="XBV26553.1"/>
    </source>
</evidence>
<gene>
    <name evidence="2" type="ORF">ABN611_09000</name>
</gene>
<name>A0AAU7TIK8_9ACTN</name>
<dbReference type="RefSeq" id="WP_350279351.1">
    <property type="nucleotide sequence ID" value="NZ_CP158165.1"/>
</dbReference>
<evidence type="ECO:0000256" key="1">
    <source>
        <dbReference type="SAM" id="MobiDB-lite"/>
    </source>
</evidence>
<reference evidence="2" key="1">
    <citation type="submission" date="2024-06" db="EMBL/GenBank/DDBJ databases">
        <title>Kribbella sp. strain HUAS MG21 genome sequences.</title>
        <authorList>
            <person name="Mo P."/>
        </authorList>
    </citation>
    <scope>NUCLEOTIDE SEQUENCE</scope>
    <source>
        <strain evidence="2">HUAS MG21</strain>
    </source>
</reference>
<organism evidence="2">
    <name type="scientific">Kribbella sp. HUAS MG21</name>
    <dbReference type="NCBI Taxonomy" id="3160966"/>
    <lineage>
        <taxon>Bacteria</taxon>
        <taxon>Bacillati</taxon>
        <taxon>Actinomycetota</taxon>
        <taxon>Actinomycetes</taxon>
        <taxon>Propionibacteriales</taxon>
        <taxon>Kribbellaceae</taxon>
        <taxon>Kribbella</taxon>
    </lineage>
</organism>
<protein>
    <submittedName>
        <fullName evidence="2">Uncharacterized protein</fullName>
    </submittedName>
</protein>
<feature type="region of interest" description="Disordered" evidence="1">
    <location>
        <begin position="31"/>
        <end position="63"/>
    </location>
</feature>
<dbReference type="EMBL" id="CP158165">
    <property type="protein sequence ID" value="XBV26553.1"/>
    <property type="molecule type" value="Genomic_DNA"/>
</dbReference>
<accession>A0AAU7TIK8</accession>
<sequence length="368" mass="38237">MRAQNGRLIALVAAVAVAAIAGGGALAYRQGPPASADGSAAPLSTSPSQTASRPTTPGPVRTKVDLKKLTGGRAPQVTYLSGRTIRGGAGEDVMVPGTTDIQEVARVGNSALAVVTKGYGTEMLTLDSAGNVIRRTPDVTQIVTTDDDRAAAYVATRLKDTGEELPDVTVYAEDGEVRQVQKVTVKGIWNAMPLAYLDGKVYFAASRTQAGESVLYEWTPGEAKPVQLKAIPQPLAVSSAGTAGSLTALNDQSSCSSLLTVPSGKRLWRTCDYLITGFTPDAATVIAGPKYQDGYGDGIAGALDAKTGKLLHEWTGVFRQTVPEDDQHLLLLADDGDQTPASIIRCTITTGACELATPLAKGQLLIGA</sequence>
<proteinExistence type="predicted"/>
<dbReference type="AlphaFoldDB" id="A0AAU7TIK8"/>
<feature type="compositionally biased region" description="Polar residues" evidence="1">
    <location>
        <begin position="43"/>
        <end position="55"/>
    </location>
</feature>
<feature type="compositionally biased region" description="Low complexity" evidence="1">
    <location>
        <begin position="31"/>
        <end position="42"/>
    </location>
</feature>